<sequence length="203" mass="22080">MEACTDVVPTLFLHHFYRNHDHIASILFITSFTSIGCVSATRRGVGLRCRGQDLGGEGAPGGDNGKAVSSVSVLPLAPLRPLPLRRAARNVLEGGGRRALSPLLLARYGLRRGRSAAAAVVGEAELALEEADAAMRVATDDDSITATLVSVLLTLAFVGLSILTLGDFLQKREKEKFEKEKAEKQKEEARKKRAKSRQKRRNY</sequence>
<name>K7VN45_MAIZE</name>
<reference evidence="3" key="1">
    <citation type="submission" date="2015-12" db="EMBL/GenBank/DDBJ databases">
        <title>Update maize B73 reference genome by single molecule sequencing technologies.</title>
        <authorList>
            <consortium name="Maize Genome Sequencing Project"/>
            <person name="Ware D."/>
        </authorList>
    </citation>
    <scope>NUCLEOTIDE SEQUENCE</scope>
    <source>
        <tissue evidence="3">Seedling</tissue>
    </source>
</reference>
<feature type="compositionally biased region" description="Basic residues" evidence="1">
    <location>
        <begin position="191"/>
        <end position="203"/>
    </location>
</feature>
<feature type="transmembrane region" description="Helical" evidence="2">
    <location>
        <begin position="144"/>
        <end position="169"/>
    </location>
</feature>
<dbReference type="HOGENOM" id="CLU_1350671_0_0_1"/>
<evidence type="ECO:0000256" key="1">
    <source>
        <dbReference type="SAM" id="MobiDB-lite"/>
    </source>
</evidence>
<organism evidence="3">
    <name type="scientific">Zea mays</name>
    <name type="common">Maize</name>
    <dbReference type="NCBI Taxonomy" id="4577"/>
    <lineage>
        <taxon>Eukaryota</taxon>
        <taxon>Viridiplantae</taxon>
        <taxon>Streptophyta</taxon>
        <taxon>Embryophyta</taxon>
        <taxon>Tracheophyta</taxon>
        <taxon>Spermatophyta</taxon>
        <taxon>Magnoliopsida</taxon>
        <taxon>Liliopsida</taxon>
        <taxon>Poales</taxon>
        <taxon>Poaceae</taxon>
        <taxon>PACMAD clade</taxon>
        <taxon>Panicoideae</taxon>
        <taxon>Andropogonodae</taxon>
        <taxon>Andropogoneae</taxon>
        <taxon>Tripsacinae</taxon>
        <taxon>Zea</taxon>
    </lineage>
</organism>
<keyword evidence="2" id="KW-0812">Transmembrane</keyword>
<feature type="compositionally biased region" description="Basic and acidic residues" evidence="1">
    <location>
        <begin position="176"/>
        <end position="190"/>
    </location>
</feature>
<keyword evidence="2" id="KW-0472">Membrane</keyword>
<dbReference type="SMR" id="K7VN45"/>
<dbReference type="PaxDb" id="4577-GRMZM2G045102_P01"/>
<feature type="region of interest" description="Disordered" evidence="1">
    <location>
        <begin position="176"/>
        <end position="203"/>
    </location>
</feature>
<proteinExistence type="predicted"/>
<dbReference type="PANTHER" id="PTHR36735">
    <property type="entry name" value="TRANSMEMBRANE PROTEIN"/>
    <property type="match status" value="1"/>
</dbReference>
<dbReference type="InParanoid" id="K7VN45"/>
<accession>K7VN45</accession>
<dbReference type="eggNOG" id="ENOG502S1K9">
    <property type="taxonomic scope" value="Eukaryota"/>
</dbReference>
<dbReference type="EMBL" id="CM000785">
    <property type="protein sequence ID" value="AQL07707.1"/>
    <property type="molecule type" value="Genomic_DNA"/>
</dbReference>
<gene>
    <name evidence="3" type="ORF">ZEAMMB73_Zm00001d047827</name>
</gene>
<protein>
    <submittedName>
        <fullName evidence="3">Uncharacterized protein</fullName>
    </submittedName>
</protein>
<evidence type="ECO:0000313" key="3">
    <source>
        <dbReference type="EMBL" id="AQL07707.1"/>
    </source>
</evidence>
<keyword evidence="2" id="KW-1133">Transmembrane helix</keyword>
<dbReference type="PANTHER" id="PTHR36735:SF1">
    <property type="entry name" value="TRANSMEMBRANE PROTEIN"/>
    <property type="match status" value="1"/>
</dbReference>
<dbReference type="AlphaFoldDB" id="K7VN45"/>
<evidence type="ECO:0000256" key="2">
    <source>
        <dbReference type="SAM" id="Phobius"/>
    </source>
</evidence>